<evidence type="ECO:0000256" key="6">
    <source>
        <dbReference type="ARBA" id="ARBA00023122"/>
    </source>
</evidence>
<dbReference type="PANTHER" id="PTHR22777:SF17">
    <property type="entry name" value="UPF0053 PROTEIN SLL0260"/>
    <property type="match status" value="1"/>
</dbReference>
<evidence type="ECO:0000256" key="4">
    <source>
        <dbReference type="ARBA" id="ARBA00022737"/>
    </source>
</evidence>
<comment type="similarity">
    <text evidence="2">Belongs to the UPF0053 family.</text>
</comment>
<dbReference type="EMBL" id="DVLW01000017">
    <property type="protein sequence ID" value="HIT93663.1"/>
    <property type="molecule type" value="Genomic_DNA"/>
</dbReference>
<name>A0A9D1H4V4_9FIRM</name>
<dbReference type="InterPro" id="IPR000644">
    <property type="entry name" value="CBS_dom"/>
</dbReference>
<evidence type="ECO:0000259" key="11">
    <source>
        <dbReference type="PROSITE" id="PS51371"/>
    </source>
</evidence>
<evidence type="ECO:0000256" key="3">
    <source>
        <dbReference type="ARBA" id="ARBA00022692"/>
    </source>
</evidence>
<feature type="domain" description="CBS" evidence="11">
    <location>
        <begin position="204"/>
        <end position="265"/>
    </location>
</feature>
<keyword evidence="4" id="KW-0677">Repeat</keyword>
<evidence type="ECO:0000256" key="9">
    <source>
        <dbReference type="PROSITE-ProRule" id="PRU01193"/>
    </source>
</evidence>
<dbReference type="Proteomes" id="UP000824160">
    <property type="component" value="Unassembled WGS sequence"/>
</dbReference>
<dbReference type="SUPFAM" id="SSF56176">
    <property type="entry name" value="FAD-binding/transporter-associated domain-like"/>
    <property type="match status" value="1"/>
</dbReference>
<dbReference type="PROSITE" id="PS51371">
    <property type="entry name" value="CBS"/>
    <property type="match status" value="2"/>
</dbReference>
<dbReference type="InterPro" id="IPR044751">
    <property type="entry name" value="Ion_transp-like_CBS"/>
</dbReference>
<dbReference type="PROSITE" id="PS51846">
    <property type="entry name" value="CNNM"/>
    <property type="match status" value="1"/>
</dbReference>
<dbReference type="SMART" id="SM01091">
    <property type="entry name" value="CorC_HlyC"/>
    <property type="match status" value="1"/>
</dbReference>
<dbReference type="GO" id="GO:0005886">
    <property type="term" value="C:plasma membrane"/>
    <property type="evidence" value="ECO:0007669"/>
    <property type="project" value="TreeGrafter"/>
</dbReference>
<dbReference type="AlphaFoldDB" id="A0A9D1H4V4"/>
<evidence type="ECO:0000256" key="1">
    <source>
        <dbReference type="ARBA" id="ARBA00004141"/>
    </source>
</evidence>
<dbReference type="Gene3D" id="3.30.465.10">
    <property type="match status" value="1"/>
</dbReference>
<reference evidence="13" key="2">
    <citation type="journal article" date="2021" name="PeerJ">
        <title>Extensive microbial diversity within the chicken gut microbiome revealed by metagenomics and culture.</title>
        <authorList>
            <person name="Gilroy R."/>
            <person name="Ravi A."/>
            <person name="Getino M."/>
            <person name="Pursley I."/>
            <person name="Horton D.L."/>
            <person name="Alikhan N.F."/>
            <person name="Baker D."/>
            <person name="Gharbi K."/>
            <person name="Hall N."/>
            <person name="Watson M."/>
            <person name="Adriaenssens E.M."/>
            <person name="Foster-Nyarko E."/>
            <person name="Jarju S."/>
            <person name="Secka A."/>
            <person name="Antonio M."/>
            <person name="Oren A."/>
            <person name="Chaudhuri R.R."/>
            <person name="La Ragione R."/>
            <person name="Hildebrand F."/>
            <person name="Pallen M.J."/>
        </authorList>
    </citation>
    <scope>NUCLEOTIDE SEQUENCE</scope>
    <source>
        <strain evidence="13">ChiBcec7-5410</strain>
    </source>
</reference>
<dbReference type="GO" id="GO:0050660">
    <property type="term" value="F:flavin adenine dinucleotide binding"/>
    <property type="evidence" value="ECO:0007669"/>
    <property type="project" value="InterPro"/>
</dbReference>
<comment type="subcellular location">
    <subcellularLocation>
        <location evidence="1">Membrane</location>
        <topology evidence="1">Multi-pass membrane protein</topology>
    </subcellularLocation>
</comment>
<evidence type="ECO:0000256" key="5">
    <source>
        <dbReference type="ARBA" id="ARBA00022989"/>
    </source>
</evidence>
<feature type="transmembrane region" description="Helical" evidence="10">
    <location>
        <begin position="59"/>
        <end position="83"/>
    </location>
</feature>
<dbReference type="Gene3D" id="3.10.580.10">
    <property type="entry name" value="CBS-domain"/>
    <property type="match status" value="1"/>
</dbReference>
<evidence type="ECO:0000313" key="13">
    <source>
        <dbReference type="EMBL" id="HIT93663.1"/>
    </source>
</evidence>
<evidence type="ECO:0000256" key="7">
    <source>
        <dbReference type="ARBA" id="ARBA00023136"/>
    </source>
</evidence>
<keyword evidence="3 9" id="KW-0812">Transmembrane</keyword>
<proteinExistence type="inferred from homology"/>
<dbReference type="SMART" id="SM00116">
    <property type="entry name" value="CBS"/>
    <property type="match status" value="2"/>
</dbReference>
<dbReference type="CDD" id="cd04590">
    <property type="entry name" value="CBS_pair_CorC_HlyC_assoc"/>
    <property type="match status" value="1"/>
</dbReference>
<dbReference type="InterPro" id="IPR036318">
    <property type="entry name" value="FAD-bd_PCMH-like_sf"/>
</dbReference>
<dbReference type="SUPFAM" id="SSF54631">
    <property type="entry name" value="CBS-domain pair"/>
    <property type="match status" value="1"/>
</dbReference>
<keyword evidence="6 8" id="KW-0129">CBS domain</keyword>
<evidence type="ECO:0000256" key="8">
    <source>
        <dbReference type="PROSITE-ProRule" id="PRU00703"/>
    </source>
</evidence>
<organism evidence="13 14">
    <name type="scientific">Candidatus Faecivivens stercoripullorum</name>
    <dbReference type="NCBI Taxonomy" id="2840805"/>
    <lineage>
        <taxon>Bacteria</taxon>
        <taxon>Bacillati</taxon>
        <taxon>Bacillota</taxon>
        <taxon>Clostridia</taxon>
        <taxon>Eubacteriales</taxon>
        <taxon>Oscillospiraceae</taxon>
        <taxon>Oscillospiraceae incertae sedis</taxon>
        <taxon>Candidatus Faecivivens</taxon>
    </lineage>
</organism>
<reference evidence="13" key="1">
    <citation type="submission" date="2020-10" db="EMBL/GenBank/DDBJ databases">
        <authorList>
            <person name="Gilroy R."/>
        </authorList>
    </citation>
    <scope>NUCLEOTIDE SEQUENCE</scope>
    <source>
        <strain evidence="13">ChiBcec7-5410</strain>
    </source>
</reference>
<dbReference type="FunFam" id="3.10.580.10:FF:000002">
    <property type="entry name" value="Magnesium/cobalt efflux protein CorC"/>
    <property type="match status" value="1"/>
</dbReference>
<gene>
    <name evidence="13" type="ORF">IAC43_00605</name>
</gene>
<protein>
    <submittedName>
        <fullName evidence="13">HlyC/CorC family transporter</fullName>
    </submittedName>
</protein>
<evidence type="ECO:0000256" key="10">
    <source>
        <dbReference type="SAM" id="Phobius"/>
    </source>
</evidence>
<dbReference type="PANTHER" id="PTHR22777">
    <property type="entry name" value="HEMOLYSIN-RELATED"/>
    <property type="match status" value="1"/>
</dbReference>
<dbReference type="Pfam" id="PF03471">
    <property type="entry name" value="CorC_HlyC"/>
    <property type="match status" value="1"/>
</dbReference>
<feature type="domain" description="CBS" evidence="11">
    <location>
        <begin position="268"/>
        <end position="325"/>
    </location>
</feature>
<comment type="caution">
    <text evidence="13">The sequence shown here is derived from an EMBL/GenBank/DDBJ whole genome shotgun (WGS) entry which is preliminary data.</text>
</comment>
<accession>A0A9D1H4V4</accession>
<keyword evidence="7 9" id="KW-0472">Membrane</keyword>
<dbReference type="InterPro" id="IPR046342">
    <property type="entry name" value="CBS_dom_sf"/>
</dbReference>
<dbReference type="InterPro" id="IPR005170">
    <property type="entry name" value="Transptr-assoc_dom"/>
</dbReference>
<feature type="transmembrane region" description="Helical" evidence="10">
    <location>
        <begin position="90"/>
        <end position="110"/>
    </location>
</feature>
<evidence type="ECO:0000259" key="12">
    <source>
        <dbReference type="PROSITE" id="PS51846"/>
    </source>
</evidence>
<sequence length="421" mass="46326">MDNPLLPISIIICLALSAYFSATETAISSVSRPRLKAIEESGDARAKTALRVTERYDDALSALLIGNNIVNIAASSIGTIVCIDIFGESLGALASTIIMTLLVLTFGEILPKSMAKENSETIALLACGPLSVLMKVLKPLIWLFVQVKKLVIGRFHKQDTPTVTEEELRYIIEETVDEGVLEEHESELIQSALEFNDTTASEILTPRVDVVGIDVESTPQEVAGVFLSERYSRLVVYEKSIDSIIGIITLKDFFSAYLQDPNFDLRTIMQEVMFVPPGKPVYGLLKELQKQKAQIAVVVDQYGGTLGVVSLEDILEELVGEIWDEDEENVSLCTAVGDGVWQAAGETHVDDLLEQIAPDVTLEEDHPTTLSGWIVDQIERIPEAGESFELNGLSIKVLAMDEHVIKRVEIRVPQKAESKEE</sequence>
<dbReference type="Pfam" id="PF01595">
    <property type="entry name" value="CNNM"/>
    <property type="match status" value="1"/>
</dbReference>
<keyword evidence="5 9" id="KW-1133">Transmembrane helix</keyword>
<evidence type="ECO:0000313" key="14">
    <source>
        <dbReference type="Proteomes" id="UP000824160"/>
    </source>
</evidence>
<dbReference type="Pfam" id="PF00571">
    <property type="entry name" value="CBS"/>
    <property type="match status" value="2"/>
</dbReference>
<dbReference type="InterPro" id="IPR016169">
    <property type="entry name" value="FAD-bd_PCMH_sub2"/>
</dbReference>
<feature type="transmembrane region" description="Helical" evidence="10">
    <location>
        <begin position="122"/>
        <end position="145"/>
    </location>
</feature>
<evidence type="ECO:0000256" key="2">
    <source>
        <dbReference type="ARBA" id="ARBA00006337"/>
    </source>
</evidence>
<feature type="domain" description="CNNM transmembrane" evidence="12">
    <location>
        <begin position="1"/>
        <end position="185"/>
    </location>
</feature>
<dbReference type="InterPro" id="IPR002550">
    <property type="entry name" value="CNNM"/>
</dbReference>